<dbReference type="Gene3D" id="3.40.50.150">
    <property type="entry name" value="Vaccinia Virus protein VP39"/>
    <property type="match status" value="1"/>
</dbReference>
<dbReference type="CDD" id="cd02440">
    <property type="entry name" value="AdoMet_MTases"/>
    <property type="match status" value="1"/>
</dbReference>
<keyword evidence="2" id="KW-1185">Reference proteome</keyword>
<dbReference type="AlphaFoldDB" id="A0A1Y0IGT4"/>
<dbReference type="GO" id="GO:0008168">
    <property type="term" value="F:methyltransferase activity"/>
    <property type="evidence" value="ECO:0007669"/>
    <property type="project" value="UniProtKB-KW"/>
</dbReference>
<dbReference type="PANTHER" id="PTHR43861:SF1">
    <property type="entry name" value="TRANS-ACONITATE 2-METHYLTRANSFERASE"/>
    <property type="match status" value="1"/>
</dbReference>
<name>A0A1Y0IGT4_9GAMM</name>
<dbReference type="GO" id="GO:0032259">
    <property type="term" value="P:methylation"/>
    <property type="evidence" value="ECO:0007669"/>
    <property type="project" value="UniProtKB-KW"/>
</dbReference>
<gene>
    <name evidence="1" type="ORF">OLMES_5530</name>
</gene>
<keyword evidence="1" id="KW-0808">Transferase</keyword>
<dbReference type="Proteomes" id="UP000196027">
    <property type="component" value="Chromosome"/>
</dbReference>
<protein>
    <submittedName>
        <fullName evidence="1">S-adenosylmethionine-dependent methyltransferase</fullName>
    </submittedName>
</protein>
<keyword evidence="1" id="KW-0489">Methyltransferase</keyword>
<evidence type="ECO:0000313" key="2">
    <source>
        <dbReference type="Proteomes" id="UP000196027"/>
    </source>
</evidence>
<dbReference type="OrthoDB" id="9789123at2"/>
<dbReference type="RefSeq" id="WP_157678655.1">
    <property type="nucleotide sequence ID" value="NZ_CP021425.1"/>
</dbReference>
<dbReference type="PANTHER" id="PTHR43861">
    <property type="entry name" value="TRANS-ACONITATE 2-METHYLTRANSFERASE-RELATED"/>
    <property type="match status" value="1"/>
</dbReference>
<accession>A0A1Y0IGT4</accession>
<sequence>MPCRNCGSYIQSPIISGTSAKHWYNSAAYHGSAHETDSIYLKYSSGEASRRSETRYRYKTDIAPRLKKNTPANILEVGAATGSLLSVCREHGHQVTGLDLSDPFIQQAKEQNNIHIDKMDFLDYPSAPETFDMIIMLGTISNLHNLDQHLNKAHNILTPSGLLYFNLPVANSAIATLYGRHYWMFTPSVAQFMSRAGYRTLLKNHDFTILSEALDRQKPSYAKLLGHTGLRPLYRILKALRMESKSIPISVPIPGIIRVVAQKESRTLD</sequence>
<reference evidence="1 2" key="1">
    <citation type="submission" date="2017-05" db="EMBL/GenBank/DDBJ databases">
        <title>Genomic insights into alkan degradation activity of Oleiphilus messinensis.</title>
        <authorList>
            <person name="Kozyavkin S.A."/>
            <person name="Slesarev A.I."/>
            <person name="Golyshin P.N."/>
            <person name="Korzhenkov A."/>
            <person name="Golyshina O.N."/>
            <person name="Toshchakov S.V."/>
        </authorList>
    </citation>
    <scope>NUCLEOTIDE SEQUENCE [LARGE SCALE GENOMIC DNA]</scope>
    <source>
        <strain evidence="1 2">ME102</strain>
    </source>
</reference>
<dbReference type="EMBL" id="CP021425">
    <property type="protein sequence ID" value="ARU59510.1"/>
    <property type="molecule type" value="Genomic_DNA"/>
</dbReference>
<evidence type="ECO:0000313" key="1">
    <source>
        <dbReference type="EMBL" id="ARU59510.1"/>
    </source>
</evidence>
<dbReference type="SUPFAM" id="SSF53335">
    <property type="entry name" value="S-adenosyl-L-methionine-dependent methyltransferases"/>
    <property type="match status" value="1"/>
</dbReference>
<organism evidence="1 2">
    <name type="scientific">Oleiphilus messinensis</name>
    <dbReference type="NCBI Taxonomy" id="141451"/>
    <lineage>
        <taxon>Bacteria</taxon>
        <taxon>Pseudomonadati</taxon>
        <taxon>Pseudomonadota</taxon>
        <taxon>Gammaproteobacteria</taxon>
        <taxon>Oceanospirillales</taxon>
        <taxon>Oleiphilaceae</taxon>
        <taxon>Oleiphilus</taxon>
    </lineage>
</organism>
<proteinExistence type="predicted"/>
<dbReference type="KEGG" id="ome:OLMES_5530"/>
<dbReference type="Pfam" id="PF13489">
    <property type="entry name" value="Methyltransf_23"/>
    <property type="match status" value="1"/>
</dbReference>
<dbReference type="InterPro" id="IPR029063">
    <property type="entry name" value="SAM-dependent_MTases_sf"/>
</dbReference>